<feature type="transmembrane region" description="Helical" evidence="6">
    <location>
        <begin position="92"/>
        <end position="112"/>
    </location>
</feature>
<comment type="subcellular location">
    <subcellularLocation>
        <location evidence="1">Membrane</location>
        <topology evidence="1">Multi-pass membrane protein</topology>
    </subcellularLocation>
</comment>
<accession>A0A1A9LIS2</accession>
<dbReference type="Proteomes" id="UP000077552">
    <property type="component" value="Unassembled WGS sequence"/>
</dbReference>
<organism evidence="7 8">
    <name type="scientific">Aequorivita soesokkakensis</name>
    <dbReference type="NCBI Taxonomy" id="1385699"/>
    <lineage>
        <taxon>Bacteria</taxon>
        <taxon>Pseudomonadati</taxon>
        <taxon>Bacteroidota</taxon>
        <taxon>Flavobacteriia</taxon>
        <taxon>Flavobacteriales</taxon>
        <taxon>Flavobacteriaceae</taxon>
        <taxon>Aequorivita</taxon>
    </lineage>
</organism>
<name>A0A1A9LIS2_9FLAO</name>
<feature type="transmembrane region" description="Helical" evidence="6">
    <location>
        <begin position="179"/>
        <end position="201"/>
    </location>
</feature>
<dbReference type="Gene3D" id="1.20.1080.10">
    <property type="entry name" value="Glycerol uptake facilitator protein"/>
    <property type="match status" value="1"/>
</dbReference>
<keyword evidence="4 6" id="KW-0472">Membrane</keyword>
<dbReference type="GO" id="GO:0005886">
    <property type="term" value="C:plasma membrane"/>
    <property type="evidence" value="ECO:0007669"/>
    <property type="project" value="TreeGrafter"/>
</dbReference>
<dbReference type="PANTHER" id="PTHR30520">
    <property type="entry name" value="FORMATE TRANSPORTER-RELATED"/>
    <property type="match status" value="1"/>
</dbReference>
<keyword evidence="8" id="KW-1185">Reference proteome</keyword>
<dbReference type="Pfam" id="PF01226">
    <property type="entry name" value="Form_Nir_trans"/>
    <property type="match status" value="1"/>
</dbReference>
<evidence type="ECO:0000256" key="4">
    <source>
        <dbReference type="ARBA" id="ARBA00023136"/>
    </source>
</evidence>
<sequence length="286" mass="31532">MENAKQSKSEEQQNIDNELQNSKNSEADIAKSHGEILKQQIVEGQETYDKNPISILLSSLTAGLEIGFSYLLICSLYFFLNGKFAEDTIFSAMAFVYPVGFIMVILGQSILFTEQTSLLTLPVLNKKRSISSLLKLWGLVILGNLIGGYLIAFLLVWFGPQLNIFDLQTIEKIALHVTQYNNIVILVSSILAGWLMGLLSWLVAASKDTLSRIVIIFMITAVLGFTGLHHSIVGNVEVFAGLISSPAISILDYIYFIALSLFGNALGGFVFVALLKYRAFVYEAKG</sequence>
<feature type="transmembrane region" description="Helical" evidence="6">
    <location>
        <begin position="133"/>
        <end position="159"/>
    </location>
</feature>
<reference evidence="7 8" key="1">
    <citation type="submission" date="2016-05" db="EMBL/GenBank/DDBJ databases">
        <title>Genome sequencing of Vitellibacter soesokkakensis RSSK-12.</title>
        <authorList>
            <person name="Thevarajoo S."/>
            <person name="Selvaratnam C."/>
            <person name="Goh K.M."/>
            <person name="Chan K.-G."/>
            <person name="Chong C.S."/>
        </authorList>
    </citation>
    <scope>NUCLEOTIDE SEQUENCE [LARGE SCALE GENOMIC DNA]</scope>
    <source>
        <strain evidence="7 8">RSSK-12</strain>
    </source>
</reference>
<evidence type="ECO:0000256" key="6">
    <source>
        <dbReference type="SAM" id="Phobius"/>
    </source>
</evidence>
<proteinExistence type="predicted"/>
<evidence type="ECO:0000313" key="7">
    <source>
        <dbReference type="EMBL" id="OAD92405.1"/>
    </source>
</evidence>
<feature type="transmembrane region" description="Helical" evidence="6">
    <location>
        <begin position="55"/>
        <end position="80"/>
    </location>
</feature>
<dbReference type="RefSeq" id="WP_068760135.1">
    <property type="nucleotide sequence ID" value="NZ_LXIE01000001.1"/>
</dbReference>
<dbReference type="InterPro" id="IPR023271">
    <property type="entry name" value="Aquaporin-like"/>
</dbReference>
<feature type="region of interest" description="Disordered" evidence="5">
    <location>
        <begin position="1"/>
        <end position="24"/>
    </location>
</feature>
<feature type="compositionally biased region" description="Basic and acidic residues" evidence="5">
    <location>
        <begin position="1"/>
        <end position="11"/>
    </location>
</feature>
<evidence type="ECO:0000256" key="3">
    <source>
        <dbReference type="ARBA" id="ARBA00022989"/>
    </source>
</evidence>
<keyword evidence="3 6" id="KW-1133">Transmembrane helix</keyword>
<comment type="caution">
    <text evidence="7">The sequence shown here is derived from an EMBL/GenBank/DDBJ whole genome shotgun (WGS) entry which is preliminary data.</text>
</comment>
<feature type="compositionally biased region" description="Polar residues" evidence="5">
    <location>
        <begin position="12"/>
        <end position="24"/>
    </location>
</feature>
<dbReference type="PANTHER" id="PTHR30520:SF2">
    <property type="entry name" value="INNER MEMBRANE PROTEIN YFDC"/>
    <property type="match status" value="1"/>
</dbReference>
<dbReference type="InterPro" id="IPR000292">
    <property type="entry name" value="For/NO2_transpt"/>
</dbReference>
<dbReference type="STRING" id="1385699.A7A78_00360"/>
<dbReference type="GO" id="GO:0015499">
    <property type="term" value="F:formate transmembrane transporter activity"/>
    <property type="evidence" value="ECO:0007669"/>
    <property type="project" value="TreeGrafter"/>
</dbReference>
<dbReference type="EMBL" id="LXIE01000001">
    <property type="protein sequence ID" value="OAD92405.1"/>
    <property type="molecule type" value="Genomic_DNA"/>
</dbReference>
<dbReference type="OrthoDB" id="261587at2"/>
<evidence type="ECO:0000313" key="8">
    <source>
        <dbReference type="Proteomes" id="UP000077552"/>
    </source>
</evidence>
<keyword evidence="2 6" id="KW-0812">Transmembrane</keyword>
<evidence type="ECO:0000256" key="5">
    <source>
        <dbReference type="SAM" id="MobiDB-lite"/>
    </source>
</evidence>
<evidence type="ECO:0000256" key="1">
    <source>
        <dbReference type="ARBA" id="ARBA00004141"/>
    </source>
</evidence>
<feature type="transmembrane region" description="Helical" evidence="6">
    <location>
        <begin position="253"/>
        <end position="275"/>
    </location>
</feature>
<dbReference type="AlphaFoldDB" id="A0A1A9LIS2"/>
<evidence type="ECO:0000256" key="2">
    <source>
        <dbReference type="ARBA" id="ARBA00022692"/>
    </source>
</evidence>
<protein>
    <submittedName>
        <fullName evidence="7">Formate transporter</fullName>
    </submittedName>
</protein>
<gene>
    <name evidence="7" type="ORF">A7A78_00360</name>
</gene>
<feature type="transmembrane region" description="Helical" evidence="6">
    <location>
        <begin position="213"/>
        <end position="233"/>
    </location>
</feature>